<evidence type="ECO:0000313" key="2">
    <source>
        <dbReference type="Proteomes" id="UP000034320"/>
    </source>
</evidence>
<dbReference type="EMBL" id="LCDD01000008">
    <property type="protein sequence ID" value="KKS47160.1"/>
    <property type="molecule type" value="Genomic_DNA"/>
</dbReference>
<accession>A0A0G0ZEK2</accession>
<dbReference type="Proteomes" id="UP000034320">
    <property type="component" value="Unassembled WGS sequence"/>
</dbReference>
<evidence type="ECO:0000313" key="1">
    <source>
        <dbReference type="EMBL" id="KKS47160.1"/>
    </source>
</evidence>
<protein>
    <submittedName>
        <fullName evidence="1">Uncharacterized protein</fullName>
    </submittedName>
</protein>
<proteinExistence type="predicted"/>
<comment type="caution">
    <text evidence="1">The sequence shown here is derived from an EMBL/GenBank/DDBJ whole genome shotgun (WGS) entry which is preliminary data.</text>
</comment>
<gene>
    <name evidence="1" type="ORF">UV09_C0008G0026</name>
</gene>
<reference evidence="1 2" key="1">
    <citation type="journal article" date="2015" name="Nature">
        <title>rRNA introns, odd ribosomes, and small enigmatic genomes across a large radiation of phyla.</title>
        <authorList>
            <person name="Brown C.T."/>
            <person name="Hug L.A."/>
            <person name="Thomas B.C."/>
            <person name="Sharon I."/>
            <person name="Castelle C.J."/>
            <person name="Singh A."/>
            <person name="Wilkins M.J."/>
            <person name="Williams K.H."/>
            <person name="Banfield J.F."/>
        </authorList>
    </citation>
    <scope>NUCLEOTIDE SEQUENCE [LARGE SCALE GENOMIC DNA]</scope>
</reference>
<dbReference type="AlphaFoldDB" id="A0A0G0ZEK2"/>
<organism evidence="1 2">
    <name type="scientific">Candidatus Gottesmanbacteria bacterium GW2011_GWA2_42_18</name>
    <dbReference type="NCBI Taxonomy" id="1618442"/>
    <lineage>
        <taxon>Bacteria</taxon>
        <taxon>Candidatus Gottesmaniibacteriota</taxon>
    </lineage>
</organism>
<sequence length="85" mass="9687">MTDLIILIFAFINPFMAKKGIAHTAKSISSGFAFTDRRIYRLRTDIRRQYSHPFNHSVISGQSLASFWPFSSSFLPGWTDEADLS</sequence>
<name>A0A0G0ZEK2_9BACT</name>